<dbReference type="Pfam" id="PF00496">
    <property type="entry name" value="SBP_bac_5"/>
    <property type="match status" value="1"/>
</dbReference>
<dbReference type="Gene3D" id="3.40.190.10">
    <property type="entry name" value="Periplasmic binding protein-like II"/>
    <property type="match status" value="1"/>
</dbReference>
<dbReference type="SUPFAM" id="SSF53850">
    <property type="entry name" value="Periplasmic binding protein-like II"/>
    <property type="match status" value="1"/>
</dbReference>
<keyword evidence="3" id="KW-1185">Reference proteome</keyword>
<dbReference type="PROSITE" id="PS51318">
    <property type="entry name" value="TAT"/>
    <property type="match status" value="1"/>
</dbReference>
<evidence type="ECO:0000259" key="1">
    <source>
        <dbReference type="Pfam" id="PF00496"/>
    </source>
</evidence>
<dbReference type="InterPro" id="IPR006311">
    <property type="entry name" value="TAT_signal"/>
</dbReference>
<sequence length="658" mass="74261">MTLNGGKLPRRGFLGLGGAAAFLTTASLTGCDLSTAPKRAGEDGAESGRDANAKEAPMLAKLVKSGDLPPLAERIPAKPLVITPTERPGVYGGTWHTALLGVADAVWMDRTIGYEGLFRWDPDFKKIIPNVAESYEKSEDGRTHTVRLRQGIKWSDGQPFTADDVVFYQNDLVNNRELSPYEPDNPATAEKVDDHTVRFVYEHPDGLFLMRQAASSGTFVRFPKHYLQRFHKKYNPDIDTLVQQEKAGDWMKLFGSKAGFGVGTGEAYMNPDCPTLYAWRTVQPLGESGTRAVVERNPYYWKVDPDGRQLPYLDRVDFSIVGDAEVMLLKAMDGDIDMQNRTIGKPKNKPVLSRNRESGDYKFFETVPTSMNTTVIAFNLTHKDPVKREVFNNKNFRIGLSHAINREEIIKIVFQRQGQPWQISPRKESVFYNERLATQYLEYDPDLANQFLDRAGYTQRDSAGYRLGPSGKRISAQVTFVTSWTPQWADVADLLKQYWKAVGVEISPQAQDRSLWLERSEANEFDIQMWEGELGLDADVLLRPMWYLPIDGTITPGPPWRAWYNSRGATGQKPPEAVARTLALYDQVKSEPDEARQQALMKQILEIDADMFFVIGISLPMNGYGVVKNNFHNVPKTMRDSVTCLTPGMTRPEQYFIE</sequence>
<dbReference type="RefSeq" id="WP_192748071.1">
    <property type="nucleotide sequence ID" value="NZ_BAABJL010000056.1"/>
</dbReference>
<gene>
    <name evidence="2" type="ORF">HEB94_000035</name>
</gene>
<proteinExistence type="predicted"/>
<protein>
    <submittedName>
        <fullName evidence="2">Peptide/nickel transport system substrate-binding protein</fullName>
    </submittedName>
</protein>
<accession>A0A927MNG6</accession>
<dbReference type="Gene3D" id="3.10.105.10">
    <property type="entry name" value="Dipeptide-binding Protein, Domain 3"/>
    <property type="match status" value="1"/>
</dbReference>
<dbReference type="AlphaFoldDB" id="A0A927MNG6"/>
<dbReference type="GO" id="GO:0015833">
    <property type="term" value="P:peptide transport"/>
    <property type="evidence" value="ECO:0007669"/>
    <property type="project" value="TreeGrafter"/>
</dbReference>
<comment type="caution">
    <text evidence="2">The sequence shown here is derived from an EMBL/GenBank/DDBJ whole genome shotgun (WGS) entry which is preliminary data.</text>
</comment>
<name>A0A927MNG6_9ACTN</name>
<dbReference type="Proteomes" id="UP000638648">
    <property type="component" value="Unassembled WGS sequence"/>
</dbReference>
<dbReference type="GO" id="GO:1904680">
    <property type="term" value="F:peptide transmembrane transporter activity"/>
    <property type="evidence" value="ECO:0007669"/>
    <property type="project" value="TreeGrafter"/>
</dbReference>
<dbReference type="PANTHER" id="PTHR30290">
    <property type="entry name" value="PERIPLASMIC BINDING COMPONENT OF ABC TRANSPORTER"/>
    <property type="match status" value="1"/>
</dbReference>
<dbReference type="PROSITE" id="PS51257">
    <property type="entry name" value="PROKAR_LIPOPROTEIN"/>
    <property type="match status" value="1"/>
</dbReference>
<dbReference type="CDD" id="cd08500">
    <property type="entry name" value="PBP2_NikA_DppA_OppA_like_4"/>
    <property type="match status" value="1"/>
</dbReference>
<organism evidence="2 3">
    <name type="scientific">Actinopolymorpha pittospori</name>
    <dbReference type="NCBI Taxonomy" id="648752"/>
    <lineage>
        <taxon>Bacteria</taxon>
        <taxon>Bacillati</taxon>
        <taxon>Actinomycetota</taxon>
        <taxon>Actinomycetes</taxon>
        <taxon>Propionibacteriales</taxon>
        <taxon>Actinopolymorphaceae</taxon>
        <taxon>Actinopolymorpha</taxon>
    </lineage>
</organism>
<dbReference type="InterPro" id="IPR039424">
    <property type="entry name" value="SBP_5"/>
</dbReference>
<dbReference type="InterPro" id="IPR000914">
    <property type="entry name" value="SBP_5_dom"/>
</dbReference>
<dbReference type="EMBL" id="JADBEM010000001">
    <property type="protein sequence ID" value="MBE1603187.1"/>
    <property type="molecule type" value="Genomic_DNA"/>
</dbReference>
<evidence type="ECO:0000313" key="2">
    <source>
        <dbReference type="EMBL" id="MBE1603187.1"/>
    </source>
</evidence>
<dbReference type="PANTHER" id="PTHR30290:SF62">
    <property type="entry name" value="OLIGOPEPTIDE ABC TRANSPORTER, PERIPLASMIC OLIGOPEPTIDE-BINDING PROTEIN"/>
    <property type="match status" value="1"/>
</dbReference>
<evidence type="ECO:0000313" key="3">
    <source>
        <dbReference type="Proteomes" id="UP000638648"/>
    </source>
</evidence>
<feature type="domain" description="Solute-binding protein family 5" evidence="1">
    <location>
        <begin position="126"/>
        <end position="531"/>
    </location>
</feature>
<reference evidence="2" key="1">
    <citation type="submission" date="2020-10" db="EMBL/GenBank/DDBJ databases">
        <title>Sequencing the genomes of 1000 actinobacteria strains.</title>
        <authorList>
            <person name="Klenk H.-P."/>
        </authorList>
    </citation>
    <scope>NUCLEOTIDE SEQUENCE</scope>
    <source>
        <strain evidence="2">DSM 45354</strain>
    </source>
</reference>